<dbReference type="Proteomes" id="UP000714380">
    <property type="component" value="Unassembled WGS sequence"/>
</dbReference>
<comment type="caution">
    <text evidence="2">The sequence shown here is derived from an EMBL/GenBank/DDBJ whole genome shotgun (WGS) entry which is preliminary data.</text>
</comment>
<dbReference type="InterPro" id="IPR000073">
    <property type="entry name" value="AB_hydrolase_1"/>
</dbReference>
<evidence type="ECO:0000259" key="1">
    <source>
        <dbReference type="Pfam" id="PF12697"/>
    </source>
</evidence>
<evidence type="ECO:0000313" key="2">
    <source>
        <dbReference type="EMBL" id="MCA6062595.1"/>
    </source>
</evidence>
<dbReference type="Pfam" id="PF12697">
    <property type="entry name" value="Abhydrolase_6"/>
    <property type="match status" value="1"/>
</dbReference>
<gene>
    <name evidence="2" type="ORF">I9W95_03145</name>
</gene>
<dbReference type="InterPro" id="IPR050266">
    <property type="entry name" value="AB_hydrolase_sf"/>
</dbReference>
<dbReference type="PANTHER" id="PTHR43798">
    <property type="entry name" value="MONOACYLGLYCEROL LIPASE"/>
    <property type="match status" value="1"/>
</dbReference>
<dbReference type="SUPFAM" id="SSF53474">
    <property type="entry name" value="alpha/beta-Hydrolases"/>
    <property type="match status" value="1"/>
</dbReference>
<dbReference type="EMBL" id="JAEDAH010000013">
    <property type="protein sequence ID" value="MCA6062595.1"/>
    <property type="molecule type" value="Genomic_DNA"/>
</dbReference>
<proteinExistence type="predicted"/>
<keyword evidence="2" id="KW-0378">Hydrolase</keyword>
<feature type="domain" description="AB hydrolase-1" evidence="1">
    <location>
        <begin position="34"/>
        <end position="282"/>
    </location>
</feature>
<dbReference type="InterPro" id="IPR029058">
    <property type="entry name" value="AB_hydrolase_fold"/>
</dbReference>
<organism evidence="2 3">
    <name type="scientific">Thalassolituus marinus</name>
    <dbReference type="NCBI Taxonomy" id="671053"/>
    <lineage>
        <taxon>Bacteria</taxon>
        <taxon>Pseudomonadati</taxon>
        <taxon>Pseudomonadota</taxon>
        <taxon>Gammaproteobacteria</taxon>
        <taxon>Oceanospirillales</taxon>
        <taxon>Oceanospirillaceae</taxon>
        <taxon>Thalassolituus</taxon>
    </lineage>
</organism>
<name>A0ABS7ZPT2_9GAMM</name>
<dbReference type="RefSeq" id="WP_225671762.1">
    <property type="nucleotide sequence ID" value="NZ_JAEDAH010000013.1"/>
</dbReference>
<dbReference type="Gene3D" id="3.40.50.1820">
    <property type="entry name" value="alpha/beta hydrolase"/>
    <property type="match status" value="1"/>
</dbReference>
<evidence type="ECO:0000313" key="3">
    <source>
        <dbReference type="Proteomes" id="UP000714380"/>
    </source>
</evidence>
<sequence>MTDNNNNGLQPWSRNGLGGWTANGESSAPAIHVLHGNGFCARTLWPMLQSLNPAGDVYLTDVPGHGRSQQPNHDMPDWQAIAESVSEGIKARAGGKPVIGIGHSMGGVLTMLMAAKHPQLFERIILLDPVLFSPEVVLFQRVARKSGLWKRSALVKAVSARRRNWPDRETMRDDLCRKSLYRRWTSEALDEFISGGTEPVEEGLTLSCDPEWEASIFGSYPRGLWRAVHSIQVPVDILVATESYGFISRAAKKAQKGNSNIRWQQVEGGHCFPMEQPQLAADLIVNLLQQKGPDGVLKPLSKAEG</sequence>
<protein>
    <submittedName>
        <fullName evidence="2">Alpha/beta hydrolase</fullName>
    </submittedName>
</protein>
<reference evidence="2 3" key="1">
    <citation type="submission" date="2020-12" db="EMBL/GenBank/DDBJ databases">
        <title>Novel Thalassolituus-related marine hydrocarbonoclastic bacteria mediated algae-derived hydrocarbons mineralization in twilight zone of the northern South China Sea.</title>
        <authorList>
            <person name="Dong C."/>
        </authorList>
    </citation>
    <scope>NUCLEOTIDE SEQUENCE [LARGE SCALE GENOMIC DNA]</scope>
    <source>
        <strain evidence="2 3">IMCC1826</strain>
    </source>
</reference>
<accession>A0ABS7ZPT2</accession>
<dbReference type="PRINTS" id="PR00111">
    <property type="entry name" value="ABHYDROLASE"/>
</dbReference>
<keyword evidence="3" id="KW-1185">Reference proteome</keyword>
<dbReference type="GO" id="GO:0016787">
    <property type="term" value="F:hydrolase activity"/>
    <property type="evidence" value="ECO:0007669"/>
    <property type="project" value="UniProtKB-KW"/>
</dbReference>
<dbReference type="PANTHER" id="PTHR43798:SF33">
    <property type="entry name" value="HYDROLASE, PUTATIVE (AFU_ORTHOLOGUE AFUA_2G14860)-RELATED"/>
    <property type="match status" value="1"/>
</dbReference>